<feature type="chain" id="PRO_5026091202" description="DUF1579 domain-containing protein" evidence="1">
    <location>
        <begin position="25"/>
        <end position="148"/>
    </location>
</feature>
<keyword evidence="1" id="KW-0732">Signal</keyword>
<gene>
    <name evidence="2" type="ORF">G6N73_04900</name>
</gene>
<accession>A0A6G4W6Y9</accession>
<reference evidence="2 3" key="1">
    <citation type="submission" date="2020-02" db="EMBL/GenBank/DDBJ databases">
        <title>Genome sequence of strain CCNWXJ40-4.</title>
        <authorList>
            <person name="Gao J."/>
            <person name="Sun J."/>
        </authorList>
    </citation>
    <scope>NUCLEOTIDE SEQUENCE [LARGE SCALE GENOMIC DNA]</scope>
    <source>
        <strain evidence="2 3">CCNWXJ 40-4</strain>
    </source>
</reference>
<evidence type="ECO:0000313" key="2">
    <source>
        <dbReference type="EMBL" id="NGO50525.1"/>
    </source>
</evidence>
<dbReference type="EMBL" id="JAAKZF010000003">
    <property type="protein sequence ID" value="NGO50525.1"/>
    <property type="molecule type" value="Genomic_DNA"/>
</dbReference>
<dbReference type="Proteomes" id="UP001642900">
    <property type="component" value="Unassembled WGS sequence"/>
</dbReference>
<evidence type="ECO:0000313" key="3">
    <source>
        <dbReference type="Proteomes" id="UP001642900"/>
    </source>
</evidence>
<name>A0A6G4W6Y9_9HYPH</name>
<sequence length="148" mass="16274">MLRIFATILLAMWLTVSVKGQAVASEKEFLGVWRQVFSTGGHCDDCTISISRKEQGFWVNASNGWSAPLTQILTEGDDALVGSGKWTRSKSGQVVAREVATGFKMRRGRLILMMHIVESDGSKMRVKAIFERSSPAEQPNPSAINLSD</sequence>
<evidence type="ECO:0000256" key="1">
    <source>
        <dbReference type="SAM" id="SignalP"/>
    </source>
</evidence>
<protein>
    <recommendedName>
        <fullName evidence="4">DUF1579 domain-containing protein</fullName>
    </recommendedName>
</protein>
<feature type="signal peptide" evidence="1">
    <location>
        <begin position="1"/>
        <end position="24"/>
    </location>
</feature>
<dbReference type="RefSeq" id="WP_165024123.1">
    <property type="nucleotide sequence ID" value="NZ_JAAKZF010000003.1"/>
</dbReference>
<dbReference type="AlphaFoldDB" id="A0A6G4W6Y9"/>
<comment type="caution">
    <text evidence="2">The sequence shown here is derived from an EMBL/GenBank/DDBJ whole genome shotgun (WGS) entry which is preliminary data.</text>
</comment>
<proteinExistence type="predicted"/>
<evidence type="ECO:0008006" key="4">
    <source>
        <dbReference type="Google" id="ProtNLM"/>
    </source>
</evidence>
<organism evidence="2 3">
    <name type="scientific">Allomesorhizobium camelthorni</name>
    <dbReference type="NCBI Taxonomy" id="475069"/>
    <lineage>
        <taxon>Bacteria</taxon>
        <taxon>Pseudomonadati</taxon>
        <taxon>Pseudomonadota</taxon>
        <taxon>Alphaproteobacteria</taxon>
        <taxon>Hyphomicrobiales</taxon>
        <taxon>Phyllobacteriaceae</taxon>
        <taxon>Allomesorhizobium</taxon>
    </lineage>
</organism>
<keyword evidence="3" id="KW-1185">Reference proteome</keyword>